<comment type="subcellular location">
    <subcellularLocation>
        <location evidence="4">Membrane</location>
        <topology evidence="4">Multi-pass membrane protein</topology>
    </subcellularLocation>
</comment>
<evidence type="ECO:0000256" key="5">
    <source>
        <dbReference type="SAM" id="MobiDB-lite"/>
    </source>
</evidence>
<reference evidence="6" key="1">
    <citation type="submission" date="2023-03" db="EMBL/GenBank/DDBJ databases">
        <title>Emydomyces testavorans Genome Sequence.</title>
        <authorList>
            <person name="Hoyer L."/>
        </authorList>
    </citation>
    <scope>NUCLEOTIDE SEQUENCE</scope>
    <source>
        <strain evidence="6">16-2883</strain>
    </source>
</reference>
<proteinExistence type="inferred from homology"/>
<dbReference type="AlphaFoldDB" id="A0AAF0DK78"/>
<dbReference type="PANTHER" id="PTHR39136">
    <property type="entry name" value="ALTERED INHERITANCE OF MITOCHONDRIA PROTEIN 11"/>
    <property type="match status" value="1"/>
</dbReference>
<dbReference type="GO" id="GO:0005739">
    <property type="term" value="C:mitochondrion"/>
    <property type="evidence" value="ECO:0007669"/>
    <property type="project" value="TreeGrafter"/>
</dbReference>
<evidence type="ECO:0000256" key="4">
    <source>
        <dbReference type="RuleBase" id="RU367098"/>
    </source>
</evidence>
<evidence type="ECO:0000256" key="3">
    <source>
        <dbReference type="ARBA" id="ARBA00023136"/>
    </source>
</evidence>
<protein>
    <recommendedName>
        <fullName evidence="4">Altered inheritance of mitochondria protein 11</fullName>
    </recommendedName>
</protein>
<gene>
    <name evidence="4" type="primary">AIM11</name>
    <name evidence="6" type="ORF">PRK78_005764</name>
</gene>
<keyword evidence="7" id="KW-1185">Reference proteome</keyword>
<dbReference type="InterPro" id="IPR038814">
    <property type="entry name" value="AIM11"/>
</dbReference>
<comment type="similarity">
    <text evidence="4">Belongs to the AIM11 family.</text>
</comment>
<dbReference type="GO" id="GO:0016020">
    <property type="term" value="C:membrane"/>
    <property type="evidence" value="ECO:0007669"/>
    <property type="project" value="UniProtKB-SubCell"/>
</dbReference>
<feature type="region of interest" description="Disordered" evidence="5">
    <location>
        <begin position="144"/>
        <end position="165"/>
    </location>
</feature>
<evidence type="ECO:0000313" key="6">
    <source>
        <dbReference type="EMBL" id="WEW60279.1"/>
    </source>
</evidence>
<accession>A0AAF0DK78</accession>
<evidence type="ECO:0000256" key="2">
    <source>
        <dbReference type="ARBA" id="ARBA00022989"/>
    </source>
</evidence>
<keyword evidence="3 4" id="KW-0472">Membrane</keyword>
<keyword evidence="2 4" id="KW-1133">Transmembrane helix</keyword>
<keyword evidence="1 4" id="KW-0812">Transmembrane</keyword>
<evidence type="ECO:0000256" key="1">
    <source>
        <dbReference type="ARBA" id="ARBA00022692"/>
    </source>
</evidence>
<dbReference type="PANTHER" id="PTHR39136:SF1">
    <property type="entry name" value="ALTERED INHERITANCE OF MITOCHONDRIA PROTEIN 11"/>
    <property type="match status" value="1"/>
</dbReference>
<feature type="transmembrane region" description="Helical" evidence="4">
    <location>
        <begin position="26"/>
        <end position="45"/>
    </location>
</feature>
<sequence length="165" mass="18238">MPDTSTLTPNHTAHHQPSSIRNSTKLLLGGTLFFLLSTFITRRSLARRRLASMPPYYTSAMNHKPPINGPMEALEALNIATINVGSLAMVGVGGAMYAFDINGLEDLRRKVRGGLGVDGTGRSEQQVEEEFEEWVVSVLNRKAEKEKRVEGEGNQTSVNERGRER</sequence>
<dbReference type="Proteomes" id="UP001219355">
    <property type="component" value="Chromosome 4"/>
</dbReference>
<name>A0AAF0DK78_9EURO</name>
<evidence type="ECO:0000313" key="7">
    <source>
        <dbReference type="Proteomes" id="UP001219355"/>
    </source>
</evidence>
<dbReference type="EMBL" id="CP120630">
    <property type="protein sequence ID" value="WEW60279.1"/>
    <property type="molecule type" value="Genomic_DNA"/>
</dbReference>
<organism evidence="6 7">
    <name type="scientific">Emydomyces testavorans</name>
    <dbReference type="NCBI Taxonomy" id="2070801"/>
    <lineage>
        <taxon>Eukaryota</taxon>
        <taxon>Fungi</taxon>
        <taxon>Dikarya</taxon>
        <taxon>Ascomycota</taxon>
        <taxon>Pezizomycotina</taxon>
        <taxon>Eurotiomycetes</taxon>
        <taxon>Eurotiomycetidae</taxon>
        <taxon>Onygenales</taxon>
        <taxon>Nannizziopsiaceae</taxon>
        <taxon>Emydomyces</taxon>
    </lineage>
</organism>